<feature type="compositionally biased region" description="Basic and acidic residues" evidence="11">
    <location>
        <begin position="256"/>
        <end position="277"/>
    </location>
</feature>
<evidence type="ECO:0000256" key="9">
    <source>
        <dbReference type="PROSITE-ProRule" id="PRU01240"/>
    </source>
</evidence>
<dbReference type="InterPro" id="IPR003137">
    <property type="entry name" value="PA_domain"/>
</dbReference>
<evidence type="ECO:0000313" key="15">
    <source>
        <dbReference type="Proteomes" id="UP000436284"/>
    </source>
</evidence>
<comment type="similarity">
    <text evidence="1 9 10">Belongs to the peptidase S8 family.</text>
</comment>
<dbReference type="PROSITE" id="PS00136">
    <property type="entry name" value="SUBTILASE_ASP"/>
    <property type="match status" value="1"/>
</dbReference>
<evidence type="ECO:0000256" key="11">
    <source>
        <dbReference type="SAM" id="MobiDB-lite"/>
    </source>
</evidence>
<name>A0A6N8U462_9STAP</name>
<dbReference type="RefSeq" id="WP_160657938.1">
    <property type="nucleotide sequence ID" value="NZ_JBHRWU010000001.1"/>
</dbReference>
<keyword evidence="7 9" id="KW-0720">Serine protease</keyword>
<dbReference type="InterPro" id="IPR034213">
    <property type="entry name" value="S8_Vpr-like"/>
</dbReference>
<keyword evidence="3" id="KW-0964">Secreted</keyword>
<comment type="caution">
    <text evidence="14">The sequence shown here is derived from an EMBL/GenBank/DDBJ whole genome shotgun (WGS) entry which is preliminary data.</text>
</comment>
<evidence type="ECO:0000256" key="2">
    <source>
        <dbReference type="ARBA" id="ARBA00022512"/>
    </source>
</evidence>
<dbReference type="InterPro" id="IPR000209">
    <property type="entry name" value="Peptidase_S8/S53_dom"/>
</dbReference>
<dbReference type="Pfam" id="PF00082">
    <property type="entry name" value="Peptidase_S8"/>
    <property type="match status" value="1"/>
</dbReference>
<feature type="active site" description="Charge relay system" evidence="8 9">
    <location>
        <position position="226"/>
    </location>
</feature>
<feature type="region of interest" description="Disordered" evidence="11">
    <location>
        <begin position="254"/>
        <end position="277"/>
    </location>
</feature>
<evidence type="ECO:0000256" key="5">
    <source>
        <dbReference type="ARBA" id="ARBA00022729"/>
    </source>
</evidence>
<dbReference type="PROSITE" id="PS00137">
    <property type="entry name" value="SUBTILASE_HIS"/>
    <property type="match status" value="1"/>
</dbReference>
<evidence type="ECO:0000256" key="8">
    <source>
        <dbReference type="PIRSR" id="PIRSR615500-1"/>
    </source>
</evidence>
<accession>A0A6N8U462</accession>
<dbReference type="AlphaFoldDB" id="A0A6N8U462"/>
<evidence type="ECO:0000256" key="10">
    <source>
        <dbReference type="RuleBase" id="RU003355"/>
    </source>
</evidence>
<dbReference type="Gene3D" id="3.50.30.30">
    <property type="match status" value="1"/>
</dbReference>
<gene>
    <name evidence="14" type="ORF">GQ671_12755</name>
</gene>
<dbReference type="GO" id="GO:0006508">
    <property type="term" value="P:proteolysis"/>
    <property type="evidence" value="ECO:0007669"/>
    <property type="project" value="UniProtKB-KW"/>
</dbReference>
<feature type="domain" description="Peptidase S8/S53" evidence="12">
    <location>
        <begin position="217"/>
        <end position="651"/>
    </location>
</feature>
<evidence type="ECO:0000256" key="7">
    <source>
        <dbReference type="ARBA" id="ARBA00022825"/>
    </source>
</evidence>
<dbReference type="OrthoDB" id="9798386at2"/>
<dbReference type="Gene3D" id="3.40.50.200">
    <property type="entry name" value="Peptidase S8/S53 domain"/>
    <property type="match status" value="1"/>
</dbReference>
<feature type="region of interest" description="Disordered" evidence="11">
    <location>
        <begin position="559"/>
        <end position="580"/>
    </location>
</feature>
<keyword evidence="5" id="KW-0732">Signal</keyword>
<dbReference type="InterPro" id="IPR023827">
    <property type="entry name" value="Peptidase_S8_Asp-AS"/>
</dbReference>
<dbReference type="CDD" id="cd02133">
    <property type="entry name" value="PA_C5a_like"/>
    <property type="match status" value="1"/>
</dbReference>
<dbReference type="InterPro" id="IPR046450">
    <property type="entry name" value="PA_dom_sf"/>
</dbReference>
<dbReference type="GO" id="GO:0004252">
    <property type="term" value="F:serine-type endopeptidase activity"/>
    <property type="evidence" value="ECO:0007669"/>
    <property type="project" value="UniProtKB-UniRule"/>
</dbReference>
<keyword evidence="2" id="KW-0134">Cell wall</keyword>
<feature type="domain" description="PA" evidence="13">
    <location>
        <begin position="457"/>
        <end position="532"/>
    </location>
</feature>
<evidence type="ECO:0000259" key="12">
    <source>
        <dbReference type="Pfam" id="PF00082"/>
    </source>
</evidence>
<dbReference type="PROSITE" id="PS51892">
    <property type="entry name" value="SUBTILASE"/>
    <property type="match status" value="1"/>
</dbReference>
<organism evidence="14 15">
    <name type="scientific">Salinicoccus hispanicus</name>
    <dbReference type="NCBI Taxonomy" id="157225"/>
    <lineage>
        <taxon>Bacteria</taxon>
        <taxon>Bacillati</taxon>
        <taxon>Bacillota</taxon>
        <taxon>Bacilli</taxon>
        <taxon>Bacillales</taxon>
        <taxon>Staphylococcaceae</taxon>
        <taxon>Salinicoccus</taxon>
    </lineage>
</organism>
<dbReference type="InterPro" id="IPR036852">
    <property type="entry name" value="Peptidase_S8/S53_dom_sf"/>
</dbReference>
<sequence>MQSFKRIFLLFTALLLVFSAFGTEVMANELGKPERSPTLDETHFEQYQNVQSQLDVLTGEAQLGESLENKEGNVNVIVHYREPSVGLQKGIVQSQGKKWSGLDADKVRQKIEKQQRQAEHSMRNKNINFSKGNTYSTVLNAESMTVAAEDLGKLLEVEEVALVEEDYFVQLDPEVGTIHNEDIEGVSDVSDEDMAPNYITGITHLDIPKVWELGNRGQGVKVGVIDTGIDYNHPDLADVYKGGRNYVNGTNYLVERPSDDPYETKPEERPDGLPEYDDRGNSYWTTHGTHVAGTIAAQGNNDYGMIGVAPNVDLYAYRVLGAYGSGYTSWIVGGVEGAVEDGMDVINLSLGNTLSDESQANSFALNNAMLLGTTAFAATGNSGPERSTVGGPATSTMAISVGNTTLPEQRVASNVTLEAGSFSETFDANFMAFMIGSHPEENLEETMEVVSVPGVGNGTDFEGVDAENKVALIQRGEIAFVDKIANARDNGAQGVIIYNSADGSNAPGPVDVFLGTAFDYVPTLDISHTLGAEFASAVDEAGTGSITFNSFEDAMTAGDAVNDSSSRGPSTPNFDIKPDVSAPGTNILSTIPEFAASGDYSKAYSQYTGTSMATPHAAGIGALLIELHPEWTPFDVKSAMSNTAKVLDTTLYDVFDQGAGLVQPYAAATTNTLIKVPHESTMDGETHSHTRGTMSFGFVSPGESAQTVTKDLIIESSSGETYSFDVVTVKAPTGSMAGATLTPSTQSVTVNGSQTVQFNLDVPAGVEEPGNEFLGYINVTSGSGTYSVPFAVGFAPPMQQGFAELYLNDYHMSPNGDGVQDETSVYAAFHNPQQLTAFSWYDLLNPTAGPNADGYIGDFAFIEGIGSSITVPVDGTMYNIENGEYVYSDVPDGVYTIDAISLHEGGTELQYDGPLFVKRSAAQVVDPAISGGVISADIEDLYIEVLPVLEEMYGMSYDPNTFISSNYELTDNAGTEEGAVTIDADGTLSLDFSGHTGVHNLTLEFIDIAGNSGTYVYTVNFDENTITEGEAELPDEELPEETPEDNAYELTEADIGDGITRNNIKDIQVTIPDASIQDGSASIRISDELISQFAGMRKNKTVVLNVGSTAVQLTVQNFQQFAAYDAVEVDVLRAPGTEANHVGDIYEFILRGVAGDETETITQLDSAMSIMIESPGRHFDVYDIAADTVVKSKYNKKQQVVQTTVPSSYVVIE</sequence>
<dbReference type="PANTHER" id="PTHR43806">
    <property type="entry name" value="PEPTIDASE S8"/>
    <property type="match status" value="1"/>
</dbReference>
<reference evidence="14 15" key="1">
    <citation type="submission" date="2019-12" db="EMBL/GenBank/DDBJ databases">
        <title>Salinicoccus cyprini sp. nov., isolated from gastro-intestinal tract of mirror carp, Cyprinus carpio var. specularis, collected from Gobind Sagar Reservoir, Himachal Pradesh, India.</title>
        <authorList>
            <person name="Talwar C."/>
            <person name="Singh A.K."/>
            <person name="Lal R."/>
            <person name="Negi R.K."/>
        </authorList>
    </citation>
    <scope>NUCLEOTIDE SEQUENCE [LARGE SCALE GENOMIC DNA]</scope>
    <source>
        <strain evidence="14 15">J-82</strain>
    </source>
</reference>
<feature type="active site" description="Charge relay system" evidence="8 9">
    <location>
        <position position="287"/>
    </location>
</feature>
<dbReference type="InterPro" id="IPR022398">
    <property type="entry name" value="Peptidase_S8_His-AS"/>
</dbReference>
<keyword evidence="4 9" id="KW-0645">Protease</keyword>
<feature type="active site" description="Charge relay system" evidence="8 9">
    <location>
        <position position="611"/>
    </location>
</feature>
<evidence type="ECO:0000256" key="1">
    <source>
        <dbReference type="ARBA" id="ARBA00011073"/>
    </source>
</evidence>
<evidence type="ECO:0000256" key="4">
    <source>
        <dbReference type="ARBA" id="ARBA00022670"/>
    </source>
</evidence>
<dbReference type="PANTHER" id="PTHR43806:SF65">
    <property type="entry name" value="SERINE PROTEASE APRX"/>
    <property type="match status" value="1"/>
</dbReference>
<keyword evidence="15" id="KW-1185">Reference proteome</keyword>
<dbReference type="PROSITE" id="PS00138">
    <property type="entry name" value="SUBTILASE_SER"/>
    <property type="match status" value="1"/>
</dbReference>
<evidence type="ECO:0000256" key="6">
    <source>
        <dbReference type="ARBA" id="ARBA00022801"/>
    </source>
</evidence>
<dbReference type="InterPro" id="IPR023828">
    <property type="entry name" value="Peptidase_S8_Ser-AS"/>
</dbReference>
<evidence type="ECO:0000256" key="3">
    <source>
        <dbReference type="ARBA" id="ARBA00022525"/>
    </source>
</evidence>
<evidence type="ECO:0000313" key="14">
    <source>
        <dbReference type="EMBL" id="MXQ52137.1"/>
    </source>
</evidence>
<dbReference type="SUPFAM" id="SSF52743">
    <property type="entry name" value="Subtilisin-like"/>
    <property type="match status" value="1"/>
</dbReference>
<dbReference type="Pfam" id="PF02225">
    <property type="entry name" value="PA"/>
    <property type="match status" value="1"/>
</dbReference>
<feature type="compositionally biased region" description="Polar residues" evidence="11">
    <location>
        <begin position="562"/>
        <end position="573"/>
    </location>
</feature>
<dbReference type="SUPFAM" id="SSF52025">
    <property type="entry name" value="PA domain"/>
    <property type="match status" value="1"/>
</dbReference>
<dbReference type="PRINTS" id="PR00723">
    <property type="entry name" value="SUBTILISIN"/>
</dbReference>
<dbReference type="CDD" id="cd07474">
    <property type="entry name" value="Peptidases_S8_subtilisin_Vpr-like"/>
    <property type="match status" value="1"/>
</dbReference>
<dbReference type="Proteomes" id="UP000436284">
    <property type="component" value="Unassembled WGS sequence"/>
</dbReference>
<dbReference type="InterPro" id="IPR015500">
    <property type="entry name" value="Peptidase_S8_subtilisin-rel"/>
</dbReference>
<proteinExistence type="inferred from homology"/>
<protein>
    <submittedName>
        <fullName evidence="14">S8 family serine peptidase</fullName>
    </submittedName>
</protein>
<dbReference type="InterPro" id="IPR050131">
    <property type="entry name" value="Peptidase_S8_subtilisin-like"/>
</dbReference>
<keyword evidence="6 9" id="KW-0378">Hydrolase</keyword>
<dbReference type="EMBL" id="WUUK01000005">
    <property type="protein sequence ID" value="MXQ52137.1"/>
    <property type="molecule type" value="Genomic_DNA"/>
</dbReference>
<evidence type="ECO:0000259" key="13">
    <source>
        <dbReference type="Pfam" id="PF02225"/>
    </source>
</evidence>